<reference evidence="1" key="2">
    <citation type="submission" date="2023-03" db="EMBL/GenBank/DDBJ databases">
        <authorList>
            <person name="Zhang Z."/>
        </authorList>
    </citation>
    <scope>NUCLEOTIDE SEQUENCE</scope>
    <source>
        <strain evidence="1">DSA</strain>
    </source>
</reference>
<comment type="caution">
    <text evidence="1">The sequence shown here is derived from an EMBL/GenBank/DDBJ whole genome shotgun (WGS) entry which is preliminary data.</text>
</comment>
<dbReference type="Proteomes" id="UP001172911">
    <property type="component" value="Unassembled WGS sequence"/>
</dbReference>
<dbReference type="Pfam" id="PF11148">
    <property type="entry name" value="DUF2922"/>
    <property type="match status" value="1"/>
</dbReference>
<name>A0AAW7ZED7_9FIRM</name>
<evidence type="ECO:0000313" key="2">
    <source>
        <dbReference type="Proteomes" id="UP001172911"/>
    </source>
</evidence>
<dbReference type="InterPro" id="IPR021321">
    <property type="entry name" value="DUF2922"/>
</dbReference>
<sequence length="73" mass="7883">MAATLELVFVNEVGSKVTLRVPDCREDLQPNEVKTVMQNIIAKNIFNSTGGDLIGLAGARVVTRDVSEINVLV</sequence>
<accession>A0AAW7ZED7</accession>
<organism evidence="1 2">
    <name type="scientific">Desulforamulus aquiferis</name>
    <dbReference type="NCBI Taxonomy" id="1397668"/>
    <lineage>
        <taxon>Bacteria</taxon>
        <taxon>Bacillati</taxon>
        <taxon>Bacillota</taxon>
        <taxon>Clostridia</taxon>
        <taxon>Eubacteriales</taxon>
        <taxon>Peptococcaceae</taxon>
        <taxon>Desulforamulus</taxon>
    </lineage>
</organism>
<gene>
    <name evidence="1" type="ORF">P6N53_11675</name>
</gene>
<dbReference type="EMBL" id="JARPTC010000017">
    <property type="protein sequence ID" value="MDO7787880.1"/>
    <property type="molecule type" value="Genomic_DNA"/>
</dbReference>
<keyword evidence="2" id="KW-1185">Reference proteome</keyword>
<evidence type="ECO:0000313" key="1">
    <source>
        <dbReference type="EMBL" id="MDO7787880.1"/>
    </source>
</evidence>
<protein>
    <submittedName>
        <fullName evidence="1">DUF2922 domain-containing protein</fullName>
    </submittedName>
</protein>
<proteinExistence type="predicted"/>
<reference evidence="1" key="1">
    <citation type="journal article" date="2023" name="J. Hazard. Mater.">
        <title>Anaerobic biodegradation of pyrene and benzo[a]pyrene by a new sulfate-reducing Desulforamulus aquiferis strain DSA.</title>
        <authorList>
            <person name="Zhang Z."/>
            <person name="Sun J."/>
            <person name="Gong X."/>
            <person name="Wang C."/>
            <person name="Wang H."/>
        </authorList>
    </citation>
    <scope>NUCLEOTIDE SEQUENCE</scope>
    <source>
        <strain evidence="1">DSA</strain>
    </source>
</reference>
<dbReference type="AlphaFoldDB" id="A0AAW7ZED7"/>
<dbReference type="RefSeq" id="WP_304543303.1">
    <property type="nucleotide sequence ID" value="NZ_JARPTC010000017.1"/>
</dbReference>